<comment type="caution">
    <text evidence="10">Lacks conserved residue(s) required for the propagation of feature annotation.</text>
</comment>
<dbReference type="AlphaFoldDB" id="A0A3P6SVH7"/>
<dbReference type="STRING" id="42156.A0A3P6SVH7"/>
<name>A0A3P6SVH7_LITSI</name>
<sequence>MSSSQAVWVMVSIDNGDDGGKRYDEDGFRCVAKILLGSTFAIILITAMALTWRKGKGRLRRMTRSIFPTLLGMIVGISATLIFTAVRRLPHDICSKLLTQKKEPQLLLVGVMTAAKYVDTRAYEVWKTWAQRIPGELLFFAAEGTTSSHRDMPVIRLNGVTDIYPPQKKSFVMLKWMADHYLDDFDWFMRADDDLYVRGEQLEALLRSLDPDKAHLIGQAGLGNTAEYGQLALGQEDNYCMGGPGIVMSRMTLRLVAPHLRSCLMGMFTTHEDVELGRCIRKHVGVTCTWNYEMQILFHNNQTVPNAYESSLTELRHAITLHPVKQPSVMRRIHVHNRILQLATLRSTRVTLLNELPNQKTPSITRHLSNSTRDLFHWDFISSNNILFCAGQVNCPRHTLDLSIRMALNEIITQLFDEFNANARQRGRILRFQNIQYGYMRVEPRYGVDYVLDMVLWFKKIRPPHRATLSVRRHAYIQQTFGSLEIISDSFFRDTLRQRITKSINVWKQVNESKNFSWKKMKLPPEKFHVHMILPLAGRADSFKRFANNLRTVCLNREIFSLILVIYDSVPDIDAAIEALINELKLEIDVRVISMGSRPFSRGVALSRGADILGPDALMFFIDVDILFTCDTLDRVIRNTVRGAQVYFPIVFSEYSPETWSDSDRLLSDAFHYGRKRGYFRHFGFGLVSIYKSDLDLIGGMDLNIQGWGMEDVDFFEKCVRSPLRIMRAPDPGLVHIYHTIHCAETLPEKQYAMCVGSKAASLASLDSLVDQLSIYS</sequence>
<dbReference type="EC" id="2.4.1.-" evidence="10"/>
<evidence type="ECO:0000256" key="9">
    <source>
        <dbReference type="ARBA" id="ARBA00023180"/>
    </source>
</evidence>
<keyword evidence="9" id="KW-0325">Glycoprotein</keyword>
<keyword evidence="4 10" id="KW-0812">Transmembrane</keyword>
<evidence type="ECO:0000313" key="12">
    <source>
        <dbReference type="Proteomes" id="UP000277928"/>
    </source>
</evidence>
<organism evidence="11 12">
    <name type="scientific">Litomosoides sigmodontis</name>
    <name type="common">Filarial nematode worm</name>
    <dbReference type="NCBI Taxonomy" id="42156"/>
    <lineage>
        <taxon>Eukaryota</taxon>
        <taxon>Metazoa</taxon>
        <taxon>Ecdysozoa</taxon>
        <taxon>Nematoda</taxon>
        <taxon>Chromadorea</taxon>
        <taxon>Rhabditida</taxon>
        <taxon>Spirurina</taxon>
        <taxon>Spiruromorpha</taxon>
        <taxon>Filarioidea</taxon>
        <taxon>Onchocercidae</taxon>
        <taxon>Litomosoides</taxon>
    </lineage>
</organism>
<evidence type="ECO:0000256" key="10">
    <source>
        <dbReference type="RuleBase" id="RU364016"/>
    </source>
</evidence>
<dbReference type="Proteomes" id="UP000277928">
    <property type="component" value="Unassembled WGS sequence"/>
</dbReference>
<protein>
    <recommendedName>
        <fullName evidence="10">Hexosyltransferase</fullName>
        <ecNumber evidence="10">2.4.1.-</ecNumber>
    </recommendedName>
</protein>
<comment type="subcellular location">
    <subcellularLocation>
        <location evidence="1 10">Golgi apparatus</location>
        <location evidence="1 10">Golgi stack membrane</location>
        <topology evidence="1 10">Single-pass type II membrane protein</topology>
    </subcellularLocation>
</comment>
<dbReference type="Gene3D" id="3.90.550.50">
    <property type="match status" value="1"/>
</dbReference>
<gene>
    <name evidence="11" type="ORF">NLS_LOCUS2721</name>
</gene>
<comment type="similarity">
    <text evidence="2 10">Belongs to the chondroitin N-acetylgalactosaminyltransferase family.</text>
</comment>
<keyword evidence="12" id="KW-1185">Reference proteome</keyword>
<dbReference type="InterPro" id="IPR008428">
    <property type="entry name" value="Chond_GalNAc"/>
</dbReference>
<dbReference type="GO" id="GO:0032580">
    <property type="term" value="C:Golgi cisterna membrane"/>
    <property type="evidence" value="ECO:0007669"/>
    <property type="project" value="UniProtKB-SubCell"/>
</dbReference>
<dbReference type="PANTHER" id="PTHR12369">
    <property type="entry name" value="CHONDROITIN SYNTHASE"/>
    <property type="match status" value="1"/>
</dbReference>
<evidence type="ECO:0000256" key="1">
    <source>
        <dbReference type="ARBA" id="ARBA00004447"/>
    </source>
</evidence>
<dbReference type="Gene3D" id="3.90.550.10">
    <property type="entry name" value="Spore Coat Polysaccharide Biosynthesis Protein SpsA, Chain A"/>
    <property type="match status" value="1"/>
</dbReference>
<accession>A0A3P6SVH7</accession>
<feature type="transmembrane region" description="Helical" evidence="10">
    <location>
        <begin position="65"/>
        <end position="86"/>
    </location>
</feature>
<dbReference type="Pfam" id="PF05679">
    <property type="entry name" value="CHGN"/>
    <property type="match status" value="1"/>
</dbReference>
<keyword evidence="8 10" id="KW-0472">Membrane</keyword>
<evidence type="ECO:0000256" key="8">
    <source>
        <dbReference type="ARBA" id="ARBA00023136"/>
    </source>
</evidence>
<evidence type="ECO:0000256" key="3">
    <source>
        <dbReference type="ARBA" id="ARBA00022679"/>
    </source>
</evidence>
<dbReference type="InterPro" id="IPR029044">
    <property type="entry name" value="Nucleotide-diphossugar_trans"/>
</dbReference>
<evidence type="ECO:0000313" key="11">
    <source>
        <dbReference type="EMBL" id="VDK75039.1"/>
    </source>
</evidence>
<keyword evidence="3 10" id="KW-0808">Transferase</keyword>
<dbReference type="SUPFAM" id="SSF53448">
    <property type="entry name" value="Nucleotide-diphospho-sugar transferases"/>
    <property type="match status" value="1"/>
</dbReference>
<reference evidence="11 12" key="1">
    <citation type="submission" date="2018-08" db="EMBL/GenBank/DDBJ databases">
        <authorList>
            <person name="Laetsch R D."/>
            <person name="Stevens L."/>
            <person name="Kumar S."/>
            <person name="Blaxter L. M."/>
        </authorList>
    </citation>
    <scope>NUCLEOTIDE SEQUENCE [LARGE SCALE GENOMIC DNA]</scope>
</reference>
<feature type="transmembrane region" description="Helical" evidence="10">
    <location>
        <begin position="34"/>
        <end position="53"/>
    </location>
</feature>
<evidence type="ECO:0000256" key="6">
    <source>
        <dbReference type="ARBA" id="ARBA00022989"/>
    </source>
</evidence>
<dbReference type="OrthoDB" id="431432at2759"/>
<dbReference type="FunFam" id="3.90.550.50:FF:000004">
    <property type="entry name" value="Hexosyltransferase"/>
    <property type="match status" value="1"/>
</dbReference>
<keyword evidence="6 10" id="KW-1133">Transmembrane helix</keyword>
<dbReference type="PANTHER" id="PTHR12369:SF11">
    <property type="entry name" value="HEXOSYLTRANSFERASE"/>
    <property type="match status" value="1"/>
</dbReference>
<evidence type="ECO:0000256" key="2">
    <source>
        <dbReference type="ARBA" id="ARBA00009239"/>
    </source>
</evidence>
<dbReference type="GO" id="GO:0047238">
    <property type="term" value="F:glucuronosyl-N-acetylgalactosaminyl-proteoglycan 4-beta-N-acetylgalactosaminyltransferase activity"/>
    <property type="evidence" value="ECO:0007669"/>
    <property type="project" value="TreeGrafter"/>
</dbReference>
<keyword evidence="7 10" id="KW-0333">Golgi apparatus</keyword>
<dbReference type="OMA" id="CADRVNC"/>
<keyword evidence="5 10" id="KW-0735">Signal-anchor</keyword>
<dbReference type="EMBL" id="UYRX01000131">
    <property type="protein sequence ID" value="VDK75039.1"/>
    <property type="molecule type" value="Genomic_DNA"/>
</dbReference>
<evidence type="ECO:0000256" key="7">
    <source>
        <dbReference type="ARBA" id="ARBA00023034"/>
    </source>
</evidence>
<proteinExistence type="inferred from homology"/>
<dbReference type="InterPro" id="IPR051227">
    <property type="entry name" value="CS_glycosyltransferase"/>
</dbReference>
<evidence type="ECO:0000256" key="5">
    <source>
        <dbReference type="ARBA" id="ARBA00022968"/>
    </source>
</evidence>
<evidence type="ECO:0000256" key="4">
    <source>
        <dbReference type="ARBA" id="ARBA00022692"/>
    </source>
</evidence>